<protein>
    <submittedName>
        <fullName evidence="2">Uncharacterized protein</fullName>
    </submittedName>
</protein>
<feature type="transmembrane region" description="Helical" evidence="1">
    <location>
        <begin position="40"/>
        <end position="62"/>
    </location>
</feature>
<gene>
    <name evidence="2" type="ORF">CMV_020676</name>
</gene>
<keyword evidence="1" id="KW-1133">Transmembrane helix</keyword>
<reference evidence="2" key="1">
    <citation type="submission" date="2020-03" db="EMBL/GenBank/DDBJ databases">
        <title>Castanea mollissima Vanexum genome sequencing.</title>
        <authorList>
            <person name="Staton M."/>
        </authorList>
    </citation>
    <scope>NUCLEOTIDE SEQUENCE</scope>
    <source>
        <tissue evidence="2">Leaf</tissue>
    </source>
</reference>
<dbReference type="EMBL" id="JRKL02003892">
    <property type="protein sequence ID" value="KAF3953916.1"/>
    <property type="molecule type" value="Genomic_DNA"/>
</dbReference>
<dbReference type="Proteomes" id="UP000737018">
    <property type="component" value="Unassembled WGS sequence"/>
</dbReference>
<evidence type="ECO:0000313" key="2">
    <source>
        <dbReference type="EMBL" id="KAF3953916.1"/>
    </source>
</evidence>
<accession>A0A8J4QL31</accession>
<keyword evidence="1" id="KW-0812">Transmembrane</keyword>
<keyword evidence="1" id="KW-0472">Membrane</keyword>
<comment type="caution">
    <text evidence="2">The sequence shown here is derived from an EMBL/GenBank/DDBJ whole genome shotgun (WGS) entry which is preliminary data.</text>
</comment>
<name>A0A8J4QL31_9ROSI</name>
<dbReference type="AlphaFoldDB" id="A0A8J4QL31"/>
<proteinExistence type="predicted"/>
<evidence type="ECO:0000256" key="1">
    <source>
        <dbReference type="SAM" id="Phobius"/>
    </source>
</evidence>
<keyword evidence="3" id="KW-1185">Reference proteome</keyword>
<evidence type="ECO:0000313" key="3">
    <source>
        <dbReference type="Proteomes" id="UP000737018"/>
    </source>
</evidence>
<sequence>MLLSTGGTLLQVWVPRHTWTAKSTGLQFWSSTTHLQLHSITTLTVILVLGYVSLLCFLSAPITSLQRCIQKISHP</sequence>
<organism evidence="2 3">
    <name type="scientific">Castanea mollissima</name>
    <name type="common">Chinese chestnut</name>
    <dbReference type="NCBI Taxonomy" id="60419"/>
    <lineage>
        <taxon>Eukaryota</taxon>
        <taxon>Viridiplantae</taxon>
        <taxon>Streptophyta</taxon>
        <taxon>Embryophyta</taxon>
        <taxon>Tracheophyta</taxon>
        <taxon>Spermatophyta</taxon>
        <taxon>Magnoliopsida</taxon>
        <taxon>eudicotyledons</taxon>
        <taxon>Gunneridae</taxon>
        <taxon>Pentapetalae</taxon>
        <taxon>rosids</taxon>
        <taxon>fabids</taxon>
        <taxon>Fagales</taxon>
        <taxon>Fagaceae</taxon>
        <taxon>Castanea</taxon>
    </lineage>
</organism>